<proteinExistence type="predicted"/>
<protein>
    <submittedName>
        <fullName evidence="2">Uncharacterized protein</fullName>
    </submittedName>
</protein>
<evidence type="ECO:0000313" key="1">
    <source>
        <dbReference type="EMBL" id="AHG92108.1"/>
    </source>
</evidence>
<dbReference type="KEGG" id="gba:J421_4641"/>
<evidence type="ECO:0000313" key="3">
    <source>
        <dbReference type="Proteomes" id="UP000019151"/>
    </source>
</evidence>
<gene>
    <name evidence="1" type="ORF">J421_4573</name>
    <name evidence="2" type="ORF">J421_4641</name>
</gene>
<sequence length="110" mass="12374">MNAEGKPLYFTDRDGTRWRVYDQVRHESTADVWPPGPATFTYHDPPHPAAWIRVFVREDRVRRIASIVWPAERAVDDVMLAEQLAGAFWDTSHARGPVAIEATGGGMTPT</sequence>
<dbReference type="HOGENOM" id="CLU_2167326_0_0_0"/>
<dbReference type="KEGG" id="gba:J421_4573"/>
<dbReference type="EMBL" id="CP007129">
    <property type="protein sequence ID" value="AHG92176.1"/>
    <property type="molecule type" value="Genomic_DNA"/>
</dbReference>
<name>W0RN42_9BACT</name>
<reference evidence="2 3" key="2">
    <citation type="journal article" date="2014" name="Genome Announc.">
        <title>Genome Sequence and Methylome of Soil Bacterium Gemmatirosa kalamazoonensis KBS708T, a Member of the Rarely Cultivated Gemmatimonadetes Phylum.</title>
        <authorList>
            <person name="Debruyn J.M."/>
            <person name="Radosevich M."/>
            <person name="Wommack K.E."/>
            <person name="Polson S.W."/>
            <person name="Hauser L.J."/>
            <person name="Fawaz M.N."/>
            <person name="Korlach J."/>
            <person name="Tsai Y.C."/>
        </authorList>
    </citation>
    <scope>NUCLEOTIDE SEQUENCE [LARGE SCALE GENOMIC DNA]</scope>
    <source>
        <strain evidence="2 3">KBS708</strain>
        <plasmid evidence="2">1</plasmid>
        <plasmid evidence="3">Plasmid 1</plasmid>
    </source>
</reference>
<dbReference type="Proteomes" id="UP000019151">
    <property type="component" value="Plasmid 1"/>
</dbReference>
<evidence type="ECO:0000313" key="2">
    <source>
        <dbReference type="EMBL" id="AHG92176.1"/>
    </source>
</evidence>
<dbReference type="RefSeq" id="WP_025413530.1">
    <property type="nucleotide sequence ID" value="NZ_CP007129.1"/>
</dbReference>
<keyword evidence="2" id="KW-0614">Plasmid</keyword>
<keyword evidence="3" id="KW-1185">Reference proteome</keyword>
<organism evidence="2 3">
    <name type="scientific">Gemmatirosa kalamazoonensis</name>
    <dbReference type="NCBI Taxonomy" id="861299"/>
    <lineage>
        <taxon>Bacteria</taxon>
        <taxon>Pseudomonadati</taxon>
        <taxon>Gemmatimonadota</taxon>
        <taxon>Gemmatimonadia</taxon>
        <taxon>Gemmatimonadales</taxon>
        <taxon>Gemmatimonadaceae</taxon>
        <taxon>Gemmatirosa</taxon>
    </lineage>
</organism>
<geneLocation type="plasmid" evidence="2 3">
    <name>1</name>
</geneLocation>
<dbReference type="InParanoid" id="W0RN42"/>
<reference evidence="2" key="1">
    <citation type="submission" date="2013-12" db="EMBL/GenBank/DDBJ databases">
        <authorList>
            <person name="DeBruyn J.M."/>
            <person name="Radosevich M."/>
            <person name="Wommack K.Eric."/>
            <person name="Polson S."/>
            <person name="Hauser L.J."/>
            <person name="Fawaz M.N."/>
            <person name="Korlach J."/>
            <person name="Tsai Y.-C."/>
        </authorList>
    </citation>
    <scope>NUCLEOTIDE SEQUENCE</scope>
    <source>
        <strain evidence="2">KBS708</strain>
        <plasmid evidence="2">1</plasmid>
    </source>
</reference>
<accession>W0RN42</accession>
<dbReference type="EMBL" id="CP007129">
    <property type="protein sequence ID" value="AHG92108.1"/>
    <property type="molecule type" value="Genomic_DNA"/>
</dbReference>
<dbReference type="AlphaFoldDB" id="W0RN42"/>